<keyword evidence="8 13" id="KW-0288">FMN</keyword>
<keyword evidence="10 13" id="KW-0560">Oxidoreductase</keyword>
<dbReference type="PANTHER" id="PTHR48109:SF4">
    <property type="entry name" value="DIHYDROOROTATE DEHYDROGENASE (QUINONE), MITOCHONDRIAL"/>
    <property type="match status" value="1"/>
</dbReference>
<comment type="caution">
    <text evidence="15">The sequence shown here is derived from an EMBL/GenBank/DDBJ whole genome shotgun (WGS) entry which is preliminary data.</text>
</comment>
<evidence type="ECO:0000256" key="6">
    <source>
        <dbReference type="ARBA" id="ARBA00022475"/>
    </source>
</evidence>
<feature type="binding site" evidence="13">
    <location>
        <begin position="128"/>
        <end position="132"/>
    </location>
    <ligand>
        <name>substrate</name>
    </ligand>
</feature>
<evidence type="ECO:0000313" key="15">
    <source>
        <dbReference type="EMBL" id="SAL49982.1"/>
    </source>
</evidence>
<feature type="domain" description="Dihydroorotate dehydrogenase catalytic" evidence="14">
    <location>
        <begin position="65"/>
        <end position="354"/>
    </location>
</feature>
<comment type="subcellular location">
    <subcellularLocation>
        <location evidence="2 13">Cell membrane</location>
        <topology evidence="2 13">Peripheral membrane protein</topology>
    </subcellularLocation>
</comment>
<name>A0A658R4E7_9BURK</name>
<feature type="binding site" evidence="13">
    <location>
        <position position="234"/>
    </location>
    <ligand>
        <name>FMN</name>
        <dbReference type="ChEBI" id="CHEBI:58210"/>
    </ligand>
</feature>
<dbReference type="InterPro" id="IPR013785">
    <property type="entry name" value="Aldolase_TIM"/>
</dbReference>
<dbReference type="GO" id="GO:0005886">
    <property type="term" value="C:plasma membrane"/>
    <property type="evidence" value="ECO:0007669"/>
    <property type="project" value="UniProtKB-SubCell"/>
</dbReference>
<feature type="binding site" evidence="13">
    <location>
        <position position="314"/>
    </location>
    <ligand>
        <name>FMN</name>
        <dbReference type="ChEBI" id="CHEBI:58210"/>
    </ligand>
</feature>
<dbReference type="EC" id="1.3.5.2" evidence="13"/>
<evidence type="ECO:0000259" key="14">
    <source>
        <dbReference type="Pfam" id="PF01180"/>
    </source>
</evidence>
<proteinExistence type="inferred from homology"/>
<feature type="binding site" evidence="13">
    <location>
        <begin position="335"/>
        <end position="336"/>
    </location>
    <ligand>
        <name>FMN</name>
        <dbReference type="ChEBI" id="CHEBI:58210"/>
    </ligand>
</feature>
<evidence type="ECO:0000313" key="16">
    <source>
        <dbReference type="Proteomes" id="UP000198263"/>
    </source>
</evidence>
<evidence type="ECO:0000256" key="9">
    <source>
        <dbReference type="ARBA" id="ARBA00022975"/>
    </source>
</evidence>
<keyword evidence="16" id="KW-1185">Reference proteome</keyword>
<comment type="cofactor">
    <cofactor evidence="13">
        <name>FMN</name>
        <dbReference type="ChEBI" id="CHEBI:58210"/>
    </cofactor>
    <text evidence="13">Binds 1 FMN per subunit.</text>
</comment>
<dbReference type="PANTHER" id="PTHR48109">
    <property type="entry name" value="DIHYDROOROTATE DEHYDROGENASE (QUINONE), MITOCHONDRIAL-RELATED"/>
    <property type="match status" value="1"/>
</dbReference>
<feature type="binding site" evidence="13">
    <location>
        <begin position="79"/>
        <end position="83"/>
    </location>
    <ligand>
        <name>FMN</name>
        <dbReference type="ChEBI" id="CHEBI:58210"/>
    </ligand>
</feature>
<dbReference type="PROSITE" id="PS00912">
    <property type="entry name" value="DHODEHASE_2"/>
    <property type="match status" value="1"/>
</dbReference>
<dbReference type="UniPathway" id="UPA00070">
    <property type="reaction ID" value="UER00946"/>
</dbReference>
<gene>
    <name evidence="13" type="primary">pyrD</name>
    <name evidence="15" type="ORF">AWB72_05228</name>
</gene>
<keyword evidence="11 13" id="KW-0472">Membrane</keyword>
<keyword evidence="6 13" id="KW-1003">Cell membrane</keyword>
<dbReference type="NCBIfam" id="NF003644">
    <property type="entry name" value="PRK05286.1-1"/>
    <property type="match status" value="1"/>
</dbReference>
<dbReference type="NCBIfam" id="NF003645">
    <property type="entry name" value="PRK05286.1-2"/>
    <property type="match status" value="1"/>
</dbReference>
<organism evidence="15 16">
    <name type="scientific">Caballeronia concitans</name>
    <dbReference type="NCBI Taxonomy" id="1777133"/>
    <lineage>
        <taxon>Bacteria</taxon>
        <taxon>Pseudomonadati</taxon>
        <taxon>Pseudomonadota</taxon>
        <taxon>Betaproteobacteria</taxon>
        <taxon>Burkholderiales</taxon>
        <taxon>Burkholderiaceae</taxon>
        <taxon>Caballeronia</taxon>
    </lineage>
</organism>
<dbReference type="NCBIfam" id="NF003652">
    <property type="entry name" value="PRK05286.2-5"/>
    <property type="match status" value="1"/>
</dbReference>
<evidence type="ECO:0000256" key="7">
    <source>
        <dbReference type="ARBA" id="ARBA00022630"/>
    </source>
</evidence>
<reference evidence="15 16" key="1">
    <citation type="submission" date="2016-01" db="EMBL/GenBank/DDBJ databases">
        <authorList>
            <person name="Peeters C."/>
        </authorList>
    </citation>
    <scope>NUCLEOTIDE SEQUENCE [LARGE SCALE GENOMIC DNA]</scope>
    <source>
        <strain evidence="15">LMG 29315</strain>
    </source>
</reference>
<evidence type="ECO:0000256" key="3">
    <source>
        <dbReference type="ARBA" id="ARBA00005161"/>
    </source>
</evidence>
<dbReference type="InterPro" id="IPR001295">
    <property type="entry name" value="Dihydroorotate_DH_CS"/>
</dbReference>
<comment type="pathway">
    <text evidence="3 13">Pyrimidine metabolism; UMP biosynthesis via de novo pathway; orotate from (S)-dihydroorotate (quinone route): step 1/1.</text>
</comment>
<dbReference type="NCBIfam" id="TIGR01036">
    <property type="entry name" value="pyrD_sub2"/>
    <property type="match status" value="1"/>
</dbReference>
<comment type="subunit">
    <text evidence="5 13">Monomer.</text>
</comment>
<dbReference type="Gene3D" id="3.20.20.70">
    <property type="entry name" value="Aldolase class I"/>
    <property type="match status" value="1"/>
</dbReference>
<dbReference type="Proteomes" id="UP000198263">
    <property type="component" value="Unassembled WGS sequence"/>
</dbReference>
<dbReference type="CDD" id="cd04738">
    <property type="entry name" value="DHOD_2_like"/>
    <property type="match status" value="1"/>
</dbReference>
<evidence type="ECO:0000256" key="12">
    <source>
        <dbReference type="ARBA" id="ARBA00048639"/>
    </source>
</evidence>
<comment type="catalytic activity">
    <reaction evidence="12 13">
        <text>(S)-dihydroorotate + a quinone = orotate + a quinol</text>
        <dbReference type="Rhea" id="RHEA:30187"/>
        <dbReference type="ChEBI" id="CHEBI:24646"/>
        <dbReference type="ChEBI" id="CHEBI:30839"/>
        <dbReference type="ChEBI" id="CHEBI:30864"/>
        <dbReference type="ChEBI" id="CHEBI:132124"/>
        <dbReference type="EC" id="1.3.5.2"/>
    </reaction>
</comment>
<accession>A0A658R4E7</accession>
<evidence type="ECO:0000256" key="13">
    <source>
        <dbReference type="HAMAP-Rule" id="MF_00225"/>
    </source>
</evidence>
<protein>
    <recommendedName>
        <fullName evidence="13">Dihydroorotate dehydrogenase (quinone)</fullName>
        <ecNumber evidence="13">1.3.5.2</ecNumber>
    </recommendedName>
    <alternativeName>
        <fullName evidence="13">DHOdehase</fullName>
        <shortName evidence="13">DHOD</shortName>
        <shortName evidence="13">DHODase</shortName>
    </alternativeName>
    <alternativeName>
        <fullName evidence="13">Dihydroorotate oxidase</fullName>
    </alternativeName>
</protein>
<dbReference type="SUPFAM" id="SSF51395">
    <property type="entry name" value="FMN-linked oxidoreductases"/>
    <property type="match status" value="1"/>
</dbReference>
<feature type="binding site" evidence="13">
    <location>
        <position position="103"/>
    </location>
    <ligand>
        <name>FMN</name>
        <dbReference type="ChEBI" id="CHEBI:58210"/>
    </ligand>
</feature>
<feature type="binding site" evidence="13">
    <location>
        <position position="262"/>
    </location>
    <ligand>
        <name>FMN</name>
        <dbReference type="ChEBI" id="CHEBI:58210"/>
    </ligand>
</feature>
<dbReference type="PROSITE" id="PS00911">
    <property type="entry name" value="DHODEHASE_1"/>
    <property type="match status" value="1"/>
</dbReference>
<dbReference type="NCBIfam" id="NF003646">
    <property type="entry name" value="PRK05286.1-4"/>
    <property type="match status" value="1"/>
</dbReference>
<dbReference type="InterPro" id="IPR050074">
    <property type="entry name" value="DHO_dehydrogenase"/>
</dbReference>
<feature type="binding site" evidence="13">
    <location>
        <position position="189"/>
    </location>
    <ligand>
        <name>substrate</name>
    </ligand>
</feature>
<dbReference type="GO" id="GO:0005737">
    <property type="term" value="C:cytoplasm"/>
    <property type="evidence" value="ECO:0007669"/>
    <property type="project" value="InterPro"/>
</dbReference>
<dbReference type="GO" id="GO:0106430">
    <property type="term" value="F:dihydroorotate dehydrogenase (quinone) activity"/>
    <property type="evidence" value="ECO:0007669"/>
    <property type="project" value="UniProtKB-EC"/>
</dbReference>
<comment type="similarity">
    <text evidence="4 13">Belongs to the dihydroorotate dehydrogenase family. Type 2 subfamily.</text>
</comment>
<keyword evidence="7 13" id="KW-0285">Flavoprotein</keyword>
<evidence type="ECO:0000256" key="11">
    <source>
        <dbReference type="ARBA" id="ARBA00023136"/>
    </source>
</evidence>
<feature type="binding site" evidence="13">
    <location>
        <position position="83"/>
    </location>
    <ligand>
        <name>substrate</name>
    </ligand>
</feature>
<evidence type="ECO:0000256" key="4">
    <source>
        <dbReference type="ARBA" id="ARBA00005359"/>
    </source>
</evidence>
<sequence>MAVSKIRAVAGFHFVFSSLYPLARSHLFRMDAEDAHHLTLRMLGAAGRTGLAGMLAKRGPDSPRTVMGLTFRNPVGLAAGLDKDGACIDGLAALGFGFIEVGTVTPRAQAGNPRPRIFRLPEAGALINRMGFNNGGVDQFVANVQAARYRGVLGLNIGKNADTPIERAAEDYLYCLERVYPFASYVTINISSPNTKNLRQLQGAGELDALLGALKDKQQRLSDLHGKLVPLALKIAPDLDDEQIKSIAGTLLAHRIDGVIATNTTLSRTAVAGMPHGDEAGGLSGRPVFDASNEVIRKLRAEVGADVPIIGVGGIFSGADARAKLAAGASLVQIYTGLIYRGPSLVTECVEALAQGIST</sequence>
<keyword evidence="9 13" id="KW-0665">Pyrimidine biosynthesis</keyword>
<evidence type="ECO:0000256" key="8">
    <source>
        <dbReference type="ARBA" id="ARBA00022643"/>
    </source>
</evidence>
<dbReference type="GO" id="GO:0044205">
    <property type="term" value="P:'de novo' UMP biosynthetic process"/>
    <property type="evidence" value="ECO:0007669"/>
    <property type="project" value="UniProtKB-UniRule"/>
</dbReference>
<feature type="binding site" evidence="13">
    <location>
        <position position="156"/>
    </location>
    <ligand>
        <name>FMN</name>
        <dbReference type="ChEBI" id="CHEBI:58210"/>
    </ligand>
</feature>
<dbReference type="HAMAP" id="MF_00225">
    <property type="entry name" value="DHO_dh_type2"/>
    <property type="match status" value="1"/>
</dbReference>
<dbReference type="GO" id="GO:0006207">
    <property type="term" value="P:'de novo' pyrimidine nucleobase biosynthetic process"/>
    <property type="evidence" value="ECO:0007669"/>
    <property type="project" value="UniProtKB-UniRule"/>
</dbReference>
<feature type="binding site" evidence="13">
    <location>
        <position position="285"/>
    </location>
    <ligand>
        <name>FMN</name>
        <dbReference type="ChEBI" id="CHEBI:58210"/>
    </ligand>
</feature>
<dbReference type="InterPro" id="IPR005719">
    <property type="entry name" value="Dihydroorotate_DH_2"/>
</dbReference>
<dbReference type="Pfam" id="PF01180">
    <property type="entry name" value="DHO_dh"/>
    <property type="match status" value="1"/>
</dbReference>
<feature type="binding site" evidence="13">
    <location>
        <begin position="263"/>
        <end position="264"/>
    </location>
    <ligand>
        <name>substrate</name>
    </ligand>
</feature>
<dbReference type="FunFam" id="3.20.20.70:FF:000028">
    <property type="entry name" value="Dihydroorotate dehydrogenase (quinone)"/>
    <property type="match status" value="1"/>
</dbReference>
<feature type="active site" description="Nucleophile" evidence="13">
    <location>
        <position position="192"/>
    </location>
</feature>
<evidence type="ECO:0000256" key="10">
    <source>
        <dbReference type="ARBA" id="ARBA00023002"/>
    </source>
</evidence>
<evidence type="ECO:0000256" key="1">
    <source>
        <dbReference type="ARBA" id="ARBA00003125"/>
    </source>
</evidence>
<dbReference type="AlphaFoldDB" id="A0A658R4E7"/>
<comment type="function">
    <text evidence="1 13">Catalyzes the conversion of dihydroorotate to orotate with quinone as electron acceptor.</text>
</comment>
<feature type="binding site" evidence="13">
    <location>
        <position position="189"/>
    </location>
    <ligand>
        <name>FMN</name>
        <dbReference type="ChEBI" id="CHEBI:58210"/>
    </ligand>
</feature>
<feature type="binding site" evidence="13">
    <location>
        <position position="194"/>
    </location>
    <ligand>
        <name>substrate</name>
    </ligand>
</feature>
<evidence type="ECO:0000256" key="2">
    <source>
        <dbReference type="ARBA" id="ARBA00004202"/>
    </source>
</evidence>
<dbReference type="InterPro" id="IPR005720">
    <property type="entry name" value="Dihydroorotate_DH_cat"/>
</dbReference>
<dbReference type="EMBL" id="FCNV02000017">
    <property type="protein sequence ID" value="SAL49982.1"/>
    <property type="molecule type" value="Genomic_DNA"/>
</dbReference>
<evidence type="ECO:0000256" key="5">
    <source>
        <dbReference type="ARBA" id="ARBA00011245"/>
    </source>
</evidence>